<dbReference type="InterPro" id="IPR036875">
    <property type="entry name" value="Znf_CCHC_sf"/>
</dbReference>
<feature type="domain" description="CCHC-type" evidence="3">
    <location>
        <begin position="173"/>
        <end position="186"/>
    </location>
</feature>
<evidence type="ECO:0000313" key="4">
    <source>
        <dbReference type="EMBL" id="KAA8577702.1"/>
    </source>
</evidence>
<proteinExistence type="predicted"/>
<evidence type="ECO:0000256" key="1">
    <source>
        <dbReference type="PROSITE-ProRule" id="PRU00047"/>
    </source>
</evidence>
<evidence type="ECO:0000259" key="3">
    <source>
        <dbReference type="PROSITE" id="PS50158"/>
    </source>
</evidence>
<evidence type="ECO:0000313" key="5">
    <source>
        <dbReference type="Proteomes" id="UP000327493"/>
    </source>
</evidence>
<dbReference type="InterPro" id="IPR001878">
    <property type="entry name" value="Znf_CCHC"/>
</dbReference>
<reference evidence="4 5" key="1">
    <citation type="submission" date="2019-08" db="EMBL/GenBank/DDBJ databases">
        <title>A chromosome-level genome assembly, high-density linkage maps, and genome scans reveal the genomic architecture of hybrid incompatibilities underlying speciation via character displacement in darters (Percidae: Etheostominae).</title>
        <authorList>
            <person name="Moran R.L."/>
            <person name="Catchen J.M."/>
            <person name="Fuller R.C."/>
        </authorList>
    </citation>
    <scope>NUCLEOTIDE SEQUENCE [LARGE SCALE GENOMIC DNA]</scope>
    <source>
        <strain evidence="4">EspeVRDwgs_2016</strain>
        <tissue evidence="4">Muscle</tissue>
    </source>
</reference>
<dbReference type="PROSITE" id="PS50158">
    <property type="entry name" value="ZF_CCHC"/>
    <property type="match status" value="1"/>
</dbReference>
<dbReference type="SUPFAM" id="SSF57756">
    <property type="entry name" value="Retrovirus zinc finger-like domains"/>
    <property type="match status" value="1"/>
</dbReference>
<dbReference type="Gene3D" id="4.10.60.10">
    <property type="entry name" value="Zinc finger, CCHC-type"/>
    <property type="match status" value="1"/>
</dbReference>
<feature type="region of interest" description="Disordered" evidence="2">
    <location>
        <begin position="187"/>
        <end position="215"/>
    </location>
</feature>
<gene>
    <name evidence="4" type="ORF">FQN60_018624</name>
</gene>
<name>A0A5J5C7G2_9PERO</name>
<dbReference type="EMBL" id="VOFY01002129">
    <property type="protein sequence ID" value="KAA8577702.1"/>
    <property type="molecule type" value="Genomic_DNA"/>
</dbReference>
<dbReference type="Pfam" id="PF00098">
    <property type="entry name" value="zf-CCHC"/>
    <property type="match status" value="1"/>
</dbReference>
<keyword evidence="1" id="KW-0479">Metal-binding</keyword>
<evidence type="ECO:0000256" key="2">
    <source>
        <dbReference type="SAM" id="MobiDB-lite"/>
    </source>
</evidence>
<dbReference type="Proteomes" id="UP000327493">
    <property type="component" value="Unassembled WGS sequence"/>
</dbReference>
<sequence length="215" mass="24622">MRMTMLKMKMGIRERKCPLFRGAYGIRIEEWVEEVWASMQARHLGPLDQAYFIFDHLEGVAKDEIRELKRLVRDDVALSLLDVRAEAIRWELEGKPNGGDQWNSVPSFCAVQNSRVQGQVAHSPTLSTTPQLAELVAMMKKQQDQINQLSQNLLQMQPPPLPHRFSRPSTVICRRCQQPGHYARECDNERVPSQSNNFVRTPPAVDSTISQQAEN</sequence>
<keyword evidence="5" id="KW-1185">Reference proteome</keyword>
<dbReference type="AlphaFoldDB" id="A0A5J5C7G2"/>
<comment type="caution">
    <text evidence="4">The sequence shown here is derived from an EMBL/GenBank/DDBJ whole genome shotgun (WGS) entry which is preliminary data.</text>
</comment>
<keyword evidence="1" id="KW-0862">Zinc</keyword>
<dbReference type="GO" id="GO:0003676">
    <property type="term" value="F:nucleic acid binding"/>
    <property type="evidence" value="ECO:0007669"/>
    <property type="project" value="InterPro"/>
</dbReference>
<protein>
    <recommendedName>
        <fullName evidence="3">CCHC-type domain-containing protein</fullName>
    </recommendedName>
</protein>
<dbReference type="GO" id="GO:0008270">
    <property type="term" value="F:zinc ion binding"/>
    <property type="evidence" value="ECO:0007669"/>
    <property type="project" value="UniProtKB-KW"/>
</dbReference>
<accession>A0A5J5C7G2</accession>
<dbReference type="SMART" id="SM00343">
    <property type="entry name" value="ZnF_C2HC"/>
    <property type="match status" value="1"/>
</dbReference>
<organism evidence="4 5">
    <name type="scientific">Etheostoma spectabile</name>
    <name type="common">orangethroat darter</name>
    <dbReference type="NCBI Taxonomy" id="54343"/>
    <lineage>
        <taxon>Eukaryota</taxon>
        <taxon>Metazoa</taxon>
        <taxon>Chordata</taxon>
        <taxon>Craniata</taxon>
        <taxon>Vertebrata</taxon>
        <taxon>Euteleostomi</taxon>
        <taxon>Actinopterygii</taxon>
        <taxon>Neopterygii</taxon>
        <taxon>Teleostei</taxon>
        <taxon>Neoteleostei</taxon>
        <taxon>Acanthomorphata</taxon>
        <taxon>Eupercaria</taxon>
        <taxon>Perciformes</taxon>
        <taxon>Percoidei</taxon>
        <taxon>Percidae</taxon>
        <taxon>Etheostomatinae</taxon>
        <taxon>Etheostoma</taxon>
    </lineage>
</organism>
<keyword evidence="1" id="KW-0863">Zinc-finger</keyword>